<dbReference type="Proteomes" id="UP000838878">
    <property type="component" value="Chromosome 4"/>
</dbReference>
<feature type="non-terminal residue" evidence="1">
    <location>
        <position position="212"/>
    </location>
</feature>
<evidence type="ECO:0000313" key="2">
    <source>
        <dbReference type="Proteomes" id="UP000838878"/>
    </source>
</evidence>
<gene>
    <name evidence="1" type="ORF">BINO364_LOCUS9694</name>
</gene>
<proteinExistence type="predicted"/>
<reference evidence="1" key="1">
    <citation type="submission" date="2021-12" db="EMBL/GenBank/DDBJ databases">
        <authorList>
            <person name="Martin H S."/>
        </authorList>
    </citation>
    <scope>NUCLEOTIDE SEQUENCE</scope>
</reference>
<evidence type="ECO:0000313" key="1">
    <source>
        <dbReference type="EMBL" id="CAH0723926.1"/>
    </source>
</evidence>
<keyword evidence="2" id="KW-1185">Reference proteome</keyword>
<dbReference type="OrthoDB" id="7477068at2759"/>
<dbReference type="EMBL" id="OV170224">
    <property type="protein sequence ID" value="CAH0723926.1"/>
    <property type="molecule type" value="Genomic_DNA"/>
</dbReference>
<protein>
    <submittedName>
        <fullName evidence="1">Uncharacterized protein</fullName>
    </submittedName>
</protein>
<organism evidence="1 2">
    <name type="scientific">Brenthis ino</name>
    <name type="common">lesser marbled fritillary</name>
    <dbReference type="NCBI Taxonomy" id="405034"/>
    <lineage>
        <taxon>Eukaryota</taxon>
        <taxon>Metazoa</taxon>
        <taxon>Ecdysozoa</taxon>
        <taxon>Arthropoda</taxon>
        <taxon>Hexapoda</taxon>
        <taxon>Insecta</taxon>
        <taxon>Pterygota</taxon>
        <taxon>Neoptera</taxon>
        <taxon>Endopterygota</taxon>
        <taxon>Lepidoptera</taxon>
        <taxon>Glossata</taxon>
        <taxon>Ditrysia</taxon>
        <taxon>Papilionoidea</taxon>
        <taxon>Nymphalidae</taxon>
        <taxon>Heliconiinae</taxon>
        <taxon>Argynnini</taxon>
        <taxon>Brenthis</taxon>
    </lineage>
</organism>
<name>A0A8J9YDN8_9NEOP</name>
<sequence>MYLLEIWTISCKKHLPTTTTISFSCVLNTRKGSAGWNWLVGYKERYGLSLRTPENLSSGRAICSNPTILADFYENLETILLTHDLVDRPDKIWNGDETGLMYVNKPTKIVTKMGKKYVYNRKYAEKGTTSTVLACINAAGHFLPPFSHIQRVPTRFDFHEFLTPVYMKSFTPSNIIGGFRKTGIYPLNKNALCSEAIAPSTLSDKPVPTEQV</sequence>
<dbReference type="AlphaFoldDB" id="A0A8J9YDN8"/>
<accession>A0A8J9YDN8</accession>